<dbReference type="Pfam" id="PF00431">
    <property type="entry name" value="CUB"/>
    <property type="match status" value="2"/>
</dbReference>
<evidence type="ECO:0000313" key="7">
    <source>
        <dbReference type="RefSeq" id="XP_014676032.1"/>
    </source>
</evidence>
<evidence type="ECO:0000256" key="2">
    <source>
        <dbReference type="ARBA" id="ARBA00023157"/>
    </source>
</evidence>
<feature type="domain" description="CUB" evidence="5">
    <location>
        <begin position="260"/>
        <end position="373"/>
    </location>
</feature>
<dbReference type="SUPFAM" id="SSF49854">
    <property type="entry name" value="Spermadhesin, CUB domain"/>
    <property type="match status" value="3"/>
</dbReference>
<reference evidence="7" key="1">
    <citation type="submission" date="2025-08" db="UniProtKB">
        <authorList>
            <consortium name="RefSeq"/>
        </authorList>
    </citation>
    <scope>IDENTIFICATION</scope>
</reference>
<dbReference type="SMART" id="SM00042">
    <property type="entry name" value="CUB"/>
    <property type="match status" value="1"/>
</dbReference>
<keyword evidence="2" id="KW-1015">Disulfide bond</keyword>
<evidence type="ECO:0000259" key="5">
    <source>
        <dbReference type="PROSITE" id="PS01180"/>
    </source>
</evidence>
<dbReference type="InterPro" id="IPR000859">
    <property type="entry name" value="CUB_dom"/>
</dbReference>
<organism evidence="6 7">
    <name type="scientific">Priapulus caudatus</name>
    <name type="common">Priapulid worm</name>
    <dbReference type="NCBI Taxonomy" id="37621"/>
    <lineage>
        <taxon>Eukaryota</taxon>
        <taxon>Metazoa</taxon>
        <taxon>Ecdysozoa</taxon>
        <taxon>Scalidophora</taxon>
        <taxon>Priapulida</taxon>
        <taxon>Priapulimorpha</taxon>
        <taxon>Priapulimorphida</taxon>
        <taxon>Priapulidae</taxon>
        <taxon>Priapulus</taxon>
    </lineage>
</organism>
<keyword evidence="1" id="KW-0677">Repeat</keyword>
<gene>
    <name evidence="7" type="primary">LOC106816012</name>
</gene>
<dbReference type="GeneID" id="106816012"/>
<keyword evidence="4" id="KW-1133">Transmembrane helix</keyword>
<dbReference type="RefSeq" id="XP_014676032.1">
    <property type="nucleotide sequence ID" value="XM_014820546.1"/>
</dbReference>
<evidence type="ECO:0000313" key="6">
    <source>
        <dbReference type="Proteomes" id="UP000695022"/>
    </source>
</evidence>
<feature type="domain" description="CUB" evidence="5">
    <location>
        <begin position="27"/>
        <end position="135"/>
    </location>
</feature>
<keyword evidence="6" id="KW-1185">Reference proteome</keyword>
<evidence type="ECO:0000256" key="1">
    <source>
        <dbReference type="ARBA" id="ARBA00022737"/>
    </source>
</evidence>
<protein>
    <submittedName>
        <fullName evidence="7">Cubilin-like</fullName>
    </submittedName>
</protein>
<dbReference type="CDD" id="cd00041">
    <property type="entry name" value="CUB"/>
    <property type="match status" value="1"/>
</dbReference>
<dbReference type="Proteomes" id="UP000695022">
    <property type="component" value="Unplaced"/>
</dbReference>
<feature type="transmembrane region" description="Helical" evidence="4">
    <location>
        <begin position="168"/>
        <end position="192"/>
    </location>
</feature>
<feature type="domain" description="CUB" evidence="5">
    <location>
        <begin position="599"/>
        <end position="658"/>
    </location>
</feature>
<proteinExistence type="predicted"/>
<dbReference type="Gene3D" id="2.60.120.290">
    <property type="entry name" value="Spermadhesin, CUB domain"/>
    <property type="match status" value="3"/>
</dbReference>
<dbReference type="PROSITE" id="PS01180">
    <property type="entry name" value="CUB"/>
    <property type="match status" value="3"/>
</dbReference>
<name>A0ABM1EV11_PRICU</name>
<evidence type="ECO:0000256" key="3">
    <source>
        <dbReference type="PROSITE-ProRule" id="PRU00059"/>
    </source>
</evidence>
<dbReference type="InterPro" id="IPR035914">
    <property type="entry name" value="Sperma_CUB_dom_sf"/>
</dbReference>
<keyword evidence="4" id="KW-0812">Transmembrane</keyword>
<accession>A0ABM1EV11</accession>
<comment type="caution">
    <text evidence="3">Lacks conserved residue(s) required for the propagation of feature annotation.</text>
</comment>
<dbReference type="PANTHER" id="PTHR24251:SF52">
    <property type="entry name" value="CUB DOMAIN-CONTAINING PROTEIN"/>
    <property type="match status" value="1"/>
</dbReference>
<evidence type="ECO:0000256" key="4">
    <source>
        <dbReference type="SAM" id="Phobius"/>
    </source>
</evidence>
<sequence length="658" mass="72158">MRFGIKSRSFRNWRPQCLERVDETNSCSHNFTIGNGTHTEQPFPENGTCQYTFDMTDQPSFEFLYITFDDFSLATRDYVTVFSNFSKPRAMIGNFTGSRTSFMVASSTNITSVRLVARPDHAKLLRQLSFSWNTVCEQTLEAPAAFASPVFIARASKSNASMQCDYTLLPYVFLLYPWPFFIAGLLLIPGYIAPSVSGCRSAALVSDNYLDQTSNLAESTDDVVIGGGLVNDTAIVTVTLNASIYQKGLAGSFISLTPDCSGNVTLKAGEQYQFASPGFPGVFNHAASCRLLIQTIEPNTTLVARIDVLGLVDDYDIVVVKDGRSKMSPTIVQIDKGFSTDYVIMSSNDSLWFEFTSEASLSPKSFSFNISVQYFGGTFEQSGSIMLNQSKVPAGGARNLKEYYKLVVAGDSQVYLNVSNAIFVPSNSNLKFYNGDRVDGNQLISKLLKSSTIQPVFSDGNVMLVVAEGFSGAKAFFNAIFKTEKKGCYQHSWEKSDSYSLLPGHEPENCSWLIHSPANIKKDDLLSVDLTHVRSASASIYNNAAPSTLVMALNASQLSTGFTVYMDAAKGARIQYVASSGNPSRLAIFEASYHVRKACDGYHNSTSGQVRSPGHPNLYPLNANCSYMLGLDQQKDKSLVYLSFRALQISSGHVLKVR</sequence>
<dbReference type="PANTHER" id="PTHR24251">
    <property type="entry name" value="OVOCHYMASE-RELATED"/>
    <property type="match status" value="1"/>
</dbReference>
<keyword evidence="4" id="KW-0472">Membrane</keyword>